<evidence type="ECO:0000313" key="9">
    <source>
        <dbReference type="Proteomes" id="UP000186609"/>
    </source>
</evidence>
<reference evidence="8 9" key="1">
    <citation type="submission" date="2017-01" db="EMBL/GenBank/DDBJ databases">
        <authorList>
            <person name="Mah S.A."/>
            <person name="Swanson W.J."/>
            <person name="Moy G.W."/>
            <person name="Vacquier V.D."/>
        </authorList>
    </citation>
    <scope>NUCLEOTIDE SEQUENCE [LARGE SCALE GENOMIC DNA]</scope>
    <source>
        <strain evidence="8 9">DCY110</strain>
    </source>
</reference>
<feature type="transmembrane region" description="Helical" evidence="6">
    <location>
        <begin position="186"/>
        <end position="209"/>
    </location>
</feature>
<evidence type="ECO:0000256" key="5">
    <source>
        <dbReference type="ARBA" id="ARBA00023136"/>
    </source>
</evidence>
<organism evidence="8 9">
    <name type="scientific">Rhodoferax koreensis</name>
    <dbReference type="NCBI Taxonomy" id="1842727"/>
    <lineage>
        <taxon>Bacteria</taxon>
        <taxon>Pseudomonadati</taxon>
        <taxon>Pseudomonadota</taxon>
        <taxon>Betaproteobacteria</taxon>
        <taxon>Burkholderiales</taxon>
        <taxon>Comamonadaceae</taxon>
        <taxon>Rhodoferax</taxon>
    </lineage>
</organism>
<feature type="transmembrane region" description="Helical" evidence="6">
    <location>
        <begin position="153"/>
        <end position="174"/>
    </location>
</feature>
<dbReference type="KEGG" id="rhy:RD110_16815"/>
<feature type="domain" description="EamA" evidence="7">
    <location>
        <begin position="157"/>
        <end position="290"/>
    </location>
</feature>
<feature type="domain" description="EamA" evidence="7">
    <location>
        <begin position="7"/>
        <end position="141"/>
    </location>
</feature>
<dbReference type="PANTHER" id="PTHR42920:SF5">
    <property type="entry name" value="EAMA DOMAIN-CONTAINING PROTEIN"/>
    <property type="match status" value="1"/>
</dbReference>
<evidence type="ECO:0000256" key="6">
    <source>
        <dbReference type="SAM" id="Phobius"/>
    </source>
</evidence>
<evidence type="ECO:0000259" key="7">
    <source>
        <dbReference type="Pfam" id="PF00892"/>
    </source>
</evidence>
<feature type="transmembrane region" description="Helical" evidence="6">
    <location>
        <begin position="99"/>
        <end position="121"/>
    </location>
</feature>
<accession>A0A1P8JY34</accession>
<keyword evidence="2" id="KW-1003">Cell membrane</keyword>
<protein>
    <submittedName>
        <fullName evidence="8">EamA family transporter</fullName>
    </submittedName>
</protein>
<keyword evidence="9" id="KW-1185">Reference proteome</keyword>
<comment type="subcellular location">
    <subcellularLocation>
        <location evidence="1">Cell membrane</location>
        <topology evidence="1">Multi-pass membrane protein</topology>
    </subcellularLocation>
</comment>
<dbReference type="InterPro" id="IPR051258">
    <property type="entry name" value="Diverse_Substrate_Transporter"/>
</dbReference>
<dbReference type="Proteomes" id="UP000186609">
    <property type="component" value="Chromosome"/>
</dbReference>
<keyword evidence="5 6" id="KW-0472">Membrane</keyword>
<keyword evidence="4 6" id="KW-1133">Transmembrane helix</keyword>
<gene>
    <name evidence="8" type="ORF">RD110_16815</name>
</gene>
<evidence type="ECO:0000256" key="4">
    <source>
        <dbReference type="ARBA" id="ARBA00022989"/>
    </source>
</evidence>
<sequence length="303" mass="30852">MKNPSLTGSLMVLLAAMFWGTTGTAQSFAPAQLPAQWVGALRLAMSALFFLAYVGLTQPRARLLADLRAMPWGRVLFAGTCVAAYNLSFFAGVKASGVAIGTAIAIGSGPLWAGLLQWLLAGQAPRPAWWIGTLLAVAGGAAMVLSGSGGAPLSPVGIGLCLVAGLSYAVYALVNQRLVRQAAPSTVTLLVFGTAALIAVPAAVWWVGAPAAMSAGGWLVVGYLGVVATGLAYLLFSSALRHISAATGVTLALAEPLTAFVLAVLVVHEQPALGAFAGLALVLAGLAVVIWAEVRGTARLQHQ</sequence>
<dbReference type="OrthoDB" id="9787117at2"/>
<dbReference type="GO" id="GO:0005886">
    <property type="term" value="C:plasma membrane"/>
    <property type="evidence" value="ECO:0007669"/>
    <property type="project" value="UniProtKB-SubCell"/>
</dbReference>
<dbReference type="SUPFAM" id="SSF103481">
    <property type="entry name" value="Multidrug resistance efflux transporter EmrE"/>
    <property type="match status" value="2"/>
</dbReference>
<feature type="transmembrane region" description="Helical" evidence="6">
    <location>
        <begin position="128"/>
        <end position="147"/>
    </location>
</feature>
<dbReference type="Pfam" id="PF00892">
    <property type="entry name" value="EamA"/>
    <property type="match status" value="2"/>
</dbReference>
<evidence type="ECO:0000256" key="1">
    <source>
        <dbReference type="ARBA" id="ARBA00004651"/>
    </source>
</evidence>
<dbReference type="InterPro" id="IPR000620">
    <property type="entry name" value="EamA_dom"/>
</dbReference>
<evidence type="ECO:0000256" key="3">
    <source>
        <dbReference type="ARBA" id="ARBA00022692"/>
    </source>
</evidence>
<evidence type="ECO:0000256" key="2">
    <source>
        <dbReference type="ARBA" id="ARBA00022475"/>
    </source>
</evidence>
<feature type="transmembrane region" description="Helical" evidence="6">
    <location>
        <begin position="35"/>
        <end position="54"/>
    </location>
</feature>
<dbReference type="EMBL" id="CP019236">
    <property type="protein sequence ID" value="APW38656.1"/>
    <property type="molecule type" value="Genomic_DNA"/>
</dbReference>
<dbReference type="InterPro" id="IPR037185">
    <property type="entry name" value="EmrE-like"/>
</dbReference>
<feature type="transmembrane region" description="Helical" evidence="6">
    <location>
        <begin position="215"/>
        <end position="236"/>
    </location>
</feature>
<feature type="transmembrane region" description="Helical" evidence="6">
    <location>
        <begin position="243"/>
        <end position="267"/>
    </location>
</feature>
<name>A0A1P8JY34_9BURK</name>
<dbReference type="STRING" id="1842727.RD110_16815"/>
<feature type="transmembrane region" description="Helical" evidence="6">
    <location>
        <begin position="75"/>
        <end position="93"/>
    </location>
</feature>
<dbReference type="AlphaFoldDB" id="A0A1P8JY34"/>
<dbReference type="RefSeq" id="WP_076200535.1">
    <property type="nucleotide sequence ID" value="NZ_CP019236.1"/>
</dbReference>
<proteinExistence type="predicted"/>
<evidence type="ECO:0000313" key="8">
    <source>
        <dbReference type="EMBL" id="APW38656.1"/>
    </source>
</evidence>
<feature type="transmembrane region" description="Helical" evidence="6">
    <location>
        <begin position="273"/>
        <end position="294"/>
    </location>
</feature>
<keyword evidence="3 6" id="KW-0812">Transmembrane</keyword>
<dbReference type="PANTHER" id="PTHR42920">
    <property type="entry name" value="OS03G0707200 PROTEIN-RELATED"/>
    <property type="match status" value="1"/>
</dbReference>